<dbReference type="InterPro" id="IPR037197">
    <property type="entry name" value="WWE_dom_sf"/>
</dbReference>
<gene>
    <name evidence="26" type="ORF">PECUL_23A040440</name>
</gene>
<feature type="binding site" evidence="22">
    <location>
        <position position="762"/>
    </location>
    <ligand>
        <name>Zn(2+)</name>
        <dbReference type="ChEBI" id="CHEBI:29105"/>
        <note>catalytic</note>
    </ligand>
</feature>
<comment type="function">
    <text evidence="1">Metalloprotease.</text>
</comment>
<dbReference type="Gene3D" id="2.10.55.10">
    <property type="entry name" value="Leishmanolysin domain 3"/>
    <property type="match status" value="1"/>
</dbReference>
<evidence type="ECO:0000256" key="23">
    <source>
        <dbReference type="RuleBase" id="RU362114"/>
    </source>
</evidence>
<dbReference type="Proteomes" id="UP001295444">
    <property type="component" value="Chromosome 07"/>
</dbReference>
<evidence type="ECO:0000256" key="24">
    <source>
        <dbReference type="SAM" id="Phobius"/>
    </source>
</evidence>
<reference evidence="26" key="1">
    <citation type="submission" date="2022-03" db="EMBL/GenBank/DDBJ databases">
        <authorList>
            <person name="Alioto T."/>
            <person name="Alioto T."/>
            <person name="Gomez Garrido J."/>
        </authorList>
    </citation>
    <scope>NUCLEOTIDE SEQUENCE</scope>
</reference>
<proteinExistence type="inferred from homology"/>
<accession>A0AAD1SN55</accession>
<keyword evidence="9 23" id="KW-0328">Glycosyltransferase</keyword>
<evidence type="ECO:0000256" key="17">
    <source>
        <dbReference type="ARBA" id="ARBA00023049"/>
    </source>
</evidence>
<keyword evidence="8" id="KW-0645">Protease</keyword>
<dbReference type="GO" id="GO:0006508">
    <property type="term" value="P:proteolysis"/>
    <property type="evidence" value="ECO:0007669"/>
    <property type="project" value="UniProtKB-KW"/>
</dbReference>
<evidence type="ECO:0000256" key="13">
    <source>
        <dbReference type="ARBA" id="ARBA00022776"/>
    </source>
</evidence>
<keyword evidence="15 22" id="KW-0862">Zinc</keyword>
<dbReference type="Pfam" id="PF23254">
    <property type="entry name" value="KH_PARP14_8"/>
    <property type="match status" value="1"/>
</dbReference>
<keyword evidence="13" id="KW-0498">Mitosis</keyword>
<dbReference type="Gene3D" id="3.10.170.20">
    <property type="match status" value="1"/>
</dbReference>
<evidence type="ECO:0000256" key="14">
    <source>
        <dbReference type="ARBA" id="ARBA00022801"/>
    </source>
</evidence>
<dbReference type="Pfam" id="PF00644">
    <property type="entry name" value="PARP"/>
    <property type="match status" value="1"/>
</dbReference>
<dbReference type="PANTHER" id="PTHR10942">
    <property type="entry name" value="LEISHMANOLYSIN-LIKE PEPTIDASE"/>
    <property type="match status" value="1"/>
</dbReference>
<evidence type="ECO:0000256" key="15">
    <source>
        <dbReference type="ARBA" id="ARBA00022833"/>
    </source>
</evidence>
<dbReference type="GO" id="GO:0004222">
    <property type="term" value="F:metalloendopeptidase activity"/>
    <property type="evidence" value="ECO:0007669"/>
    <property type="project" value="InterPro"/>
</dbReference>
<dbReference type="Pfam" id="PF01457">
    <property type="entry name" value="Peptidase_M8"/>
    <property type="match status" value="1"/>
</dbReference>
<protein>
    <recommendedName>
        <fullName evidence="23">Poly [ADP-ribose] polymerase</fullName>
        <shortName evidence="23">PARP</shortName>
        <ecNumber evidence="23">2.4.2.-</ecNumber>
    </recommendedName>
</protein>
<dbReference type="InterPro" id="IPR001577">
    <property type="entry name" value="Peptidase_M8"/>
</dbReference>
<evidence type="ECO:0000256" key="6">
    <source>
        <dbReference type="ARBA" id="ARBA00022490"/>
    </source>
</evidence>
<evidence type="ECO:0000256" key="8">
    <source>
        <dbReference type="ARBA" id="ARBA00022670"/>
    </source>
</evidence>
<dbReference type="GO" id="GO:0005634">
    <property type="term" value="C:nucleus"/>
    <property type="evidence" value="ECO:0007669"/>
    <property type="project" value="UniProtKB-SubCell"/>
</dbReference>
<dbReference type="Gene3D" id="3.90.132.10">
    <property type="entry name" value="Leishmanolysin , domain 2"/>
    <property type="match status" value="1"/>
</dbReference>
<evidence type="ECO:0000256" key="21">
    <source>
        <dbReference type="PIRSR" id="PIRSR601577-1"/>
    </source>
</evidence>
<dbReference type="InterPro" id="IPR012317">
    <property type="entry name" value="Poly(ADP-ribose)pol_cat_dom"/>
</dbReference>
<evidence type="ECO:0000256" key="9">
    <source>
        <dbReference type="ARBA" id="ARBA00022676"/>
    </source>
</evidence>
<evidence type="ECO:0000256" key="18">
    <source>
        <dbReference type="ARBA" id="ARBA00023242"/>
    </source>
</evidence>
<keyword evidence="10" id="KW-0551">Lipid droplet</keyword>
<evidence type="ECO:0000256" key="19">
    <source>
        <dbReference type="ARBA" id="ARBA00023306"/>
    </source>
</evidence>
<feature type="transmembrane region" description="Helical" evidence="24">
    <location>
        <begin position="1054"/>
        <end position="1075"/>
    </location>
</feature>
<dbReference type="InterPro" id="IPR057049">
    <property type="entry name" value="PARP14_KH_8"/>
</dbReference>
<feature type="binding site" evidence="22">
    <location>
        <position position="656"/>
    </location>
    <ligand>
        <name>Zn(2+)</name>
        <dbReference type="ChEBI" id="CHEBI:29105"/>
        <note>catalytic</note>
    </ligand>
</feature>
<keyword evidence="12 22" id="KW-0479">Metal-binding</keyword>
<keyword evidence="14" id="KW-0378">Hydrolase</keyword>
<dbReference type="GO" id="GO:0005737">
    <property type="term" value="C:cytoplasm"/>
    <property type="evidence" value="ECO:0007669"/>
    <property type="project" value="UniProtKB-SubCell"/>
</dbReference>
<evidence type="ECO:0000256" key="5">
    <source>
        <dbReference type="ARBA" id="ARBA00005860"/>
    </source>
</evidence>
<evidence type="ECO:0000256" key="3">
    <source>
        <dbReference type="ARBA" id="ARBA00004496"/>
    </source>
</evidence>
<organism evidence="26 27">
    <name type="scientific">Pelobates cultripes</name>
    <name type="common">Western spadefoot toad</name>
    <dbReference type="NCBI Taxonomy" id="61616"/>
    <lineage>
        <taxon>Eukaryota</taxon>
        <taxon>Metazoa</taxon>
        <taxon>Chordata</taxon>
        <taxon>Craniata</taxon>
        <taxon>Vertebrata</taxon>
        <taxon>Euteleostomi</taxon>
        <taxon>Amphibia</taxon>
        <taxon>Batrachia</taxon>
        <taxon>Anura</taxon>
        <taxon>Pelobatoidea</taxon>
        <taxon>Pelobatidae</taxon>
        <taxon>Pelobates</taxon>
    </lineage>
</organism>
<comment type="similarity">
    <text evidence="5">Belongs to the peptidase M8 family.</text>
</comment>
<dbReference type="Gene3D" id="3.30.720.50">
    <property type="match status" value="1"/>
</dbReference>
<keyword evidence="16 23" id="KW-0520">NAD</keyword>
<dbReference type="GO" id="GO:0007155">
    <property type="term" value="P:cell adhesion"/>
    <property type="evidence" value="ECO:0007669"/>
    <property type="project" value="InterPro"/>
</dbReference>
<evidence type="ECO:0000256" key="2">
    <source>
        <dbReference type="ARBA" id="ARBA00004123"/>
    </source>
</evidence>
<dbReference type="GO" id="GO:0005811">
    <property type="term" value="C:lipid droplet"/>
    <property type="evidence" value="ECO:0007669"/>
    <property type="project" value="UniProtKB-SubCell"/>
</dbReference>
<evidence type="ECO:0000256" key="1">
    <source>
        <dbReference type="ARBA" id="ARBA00002657"/>
    </source>
</evidence>
<sequence length="1076" mass="123381">MLEALASFAKSAVSIKKVKVVIFQQNMLNDFHTSMKKMEGSNPKKTWFRSTLESIVNYFTPNTEDYLDEEIFELKEDIDPAIFNVCGESKERVKDTVAWLRGLILKEQYEQIIKDDWIKDFGKQELEKLRDLQKKFHVTVSFALHDSKVTVAGLTRDALRMSNEIQTLINDVRDKKSREREAQLYSNLVEWRYHDGTKFIPFDIMMNMELEKAKVQNQQSLTVDIRGVKHTVNMELKSASDGKGNTVKIERVPKNEQSLKLPSHWAPMDSDQVKVIQLNSGCQEYLDVQGQFAKTCQMKIIKIERIQNQHLWLNYQIKKQSIDAKNGTTNNEKQLFHGTAPDKLKTVNHNGFNRSYAGMNAWHTRHTRHTACYGNGTYFAVAANYSAHDTYSKPDGRGYKYMYVAQVITGITCRGQSGLVAPPPKNPSNPTDLFDSLTDNVANPSMTCRHRPPEPQEVLYKVHQKTNHILKRHTDHQLRVKTVYDKSIDDLIPVKRRLVRNKLFPQAISYLEKTFQVRRPSGSILLSRQCINNQYLKRMHDPRRYCHGGCAQQTRCGPVIVPEEHLQQCMMCSDTEWHCGPSGAPDVEGVQDADFVLYVSAMTTDRCRQENIVAYAAYCQLEAEMDRPIAGYANLCPNMISTQPQEFVGMLSTVKHEIIHALGFSAGLFAFYYNDDGRPLTDRNANGLPLFNDSLGVYQWSDKVVRTVSRIWDVRGPNLLRHNVFVLVTPRVTEEVRKHFNCPILEGMELENQGGIGTEMNHWEKRLLENEAMTGSHTQNRVFSRITLALMEDTGWYRANYSMAERLDWGRGKGCHFAMKSCKFWIHKQSEKKQSVSPFCDTLRTNPLKLTCRQDKKAVAICNLQKFNKPLPQEYQYFDHIPGVDPDDLPYYGGAVEIADFCPFTQEFSWHLSGEFQRSSDCTISNNQPAPSRNFGAERYGPESACLEQRSAFVMEQCLRRMSYPDWGSGCYQVRCSSEGLEVWVQDSRHLCTRAGQILTVSVQMNGWLYGGDLICPSCWDFCDTCPPERDPPLDNRTRVTPLDLCSRSSNMVVTLWLLMLNLLPLLAGFFLCVYK</sequence>
<comment type="subcellular location">
    <subcellularLocation>
        <location evidence="3">Cytoplasm</location>
    </subcellularLocation>
    <subcellularLocation>
        <location evidence="4">Lipid droplet</location>
    </subcellularLocation>
    <subcellularLocation>
        <location evidence="2">Nucleus</location>
    </subcellularLocation>
</comment>
<feature type="active site" evidence="21">
    <location>
        <position position="657"/>
    </location>
</feature>
<keyword evidence="27" id="KW-1185">Reference proteome</keyword>
<dbReference type="AlphaFoldDB" id="A0AAD1SN55"/>
<dbReference type="GO" id="GO:0016020">
    <property type="term" value="C:membrane"/>
    <property type="evidence" value="ECO:0007669"/>
    <property type="project" value="InterPro"/>
</dbReference>
<evidence type="ECO:0000256" key="10">
    <source>
        <dbReference type="ARBA" id="ARBA00022677"/>
    </source>
</evidence>
<dbReference type="EMBL" id="OW240918">
    <property type="protein sequence ID" value="CAH2304964.1"/>
    <property type="molecule type" value="Genomic_DNA"/>
</dbReference>
<dbReference type="GO" id="GO:0046872">
    <property type="term" value="F:metal ion binding"/>
    <property type="evidence" value="ECO:0007669"/>
    <property type="project" value="UniProtKB-KW"/>
</dbReference>
<keyword evidence="17 22" id="KW-0482">Metalloprotease</keyword>
<keyword evidence="19" id="KW-0131">Cell cycle</keyword>
<name>A0AAD1SN55_PELCU</name>
<feature type="domain" description="PARP catalytic" evidence="25">
    <location>
        <begin position="261"/>
        <end position="489"/>
    </location>
</feature>
<dbReference type="Gene3D" id="3.90.228.10">
    <property type="match status" value="1"/>
</dbReference>
<comment type="similarity">
    <text evidence="20">Belongs to the ARTD/PARP family.</text>
</comment>
<keyword evidence="18" id="KW-0539">Nucleus</keyword>
<evidence type="ECO:0000313" key="27">
    <source>
        <dbReference type="Proteomes" id="UP001295444"/>
    </source>
</evidence>
<dbReference type="GO" id="GO:0051301">
    <property type="term" value="P:cell division"/>
    <property type="evidence" value="ECO:0007669"/>
    <property type="project" value="UniProtKB-KW"/>
</dbReference>
<evidence type="ECO:0000256" key="4">
    <source>
        <dbReference type="ARBA" id="ARBA00004502"/>
    </source>
</evidence>
<evidence type="ECO:0000313" key="26">
    <source>
        <dbReference type="EMBL" id="CAH2304964.1"/>
    </source>
</evidence>
<evidence type="ECO:0000256" key="22">
    <source>
        <dbReference type="PIRSR" id="PIRSR601577-2"/>
    </source>
</evidence>
<dbReference type="PANTHER" id="PTHR10942:SF0">
    <property type="entry name" value="LEISHMANOLYSIN-LIKE PEPTIDASE"/>
    <property type="match status" value="1"/>
</dbReference>
<dbReference type="PROSITE" id="PS51059">
    <property type="entry name" value="PARP_CATALYTIC"/>
    <property type="match status" value="1"/>
</dbReference>
<dbReference type="FunFam" id="3.10.170.20:FF:000002">
    <property type="entry name" value="Leishmanolysin like peptidase"/>
    <property type="match status" value="1"/>
</dbReference>
<evidence type="ECO:0000256" key="11">
    <source>
        <dbReference type="ARBA" id="ARBA00022679"/>
    </source>
</evidence>
<keyword evidence="7" id="KW-0132">Cell division</keyword>
<dbReference type="SUPFAM" id="SSF55486">
    <property type="entry name" value="Metalloproteases ('zincins'), catalytic domain"/>
    <property type="match status" value="1"/>
</dbReference>
<dbReference type="FunFam" id="3.90.228.10:FF:000008">
    <property type="entry name" value="Poly [ADP-ribose] polymerase"/>
    <property type="match status" value="1"/>
</dbReference>
<keyword evidence="24" id="KW-0812">Transmembrane</keyword>
<keyword evidence="11 23" id="KW-0808">Transferase</keyword>
<dbReference type="SUPFAM" id="SSF56399">
    <property type="entry name" value="ADP-ribosylation"/>
    <property type="match status" value="1"/>
</dbReference>
<keyword evidence="6" id="KW-0963">Cytoplasm</keyword>
<evidence type="ECO:0000256" key="7">
    <source>
        <dbReference type="ARBA" id="ARBA00022618"/>
    </source>
</evidence>
<dbReference type="EC" id="2.4.2.-" evidence="23"/>
<feature type="binding site" evidence="22">
    <location>
        <position position="660"/>
    </location>
    <ligand>
        <name>Zn(2+)</name>
        <dbReference type="ChEBI" id="CHEBI:29105"/>
        <note>catalytic</note>
    </ligand>
</feature>
<dbReference type="InterPro" id="IPR054596">
    <property type="entry name" value="PARP14_WWE"/>
</dbReference>
<dbReference type="Pfam" id="PF22005">
    <property type="entry name" value="WWE_1"/>
    <property type="match status" value="1"/>
</dbReference>
<comment type="cofactor">
    <cofactor evidence="22">
        <name>Zn(2+)</name>
        <dbReference type="ChEBI" id="CHEBI:29105"/>
    </cofactor>
    <text evidence="22">Binds 1 zinc ion per subunit.</text>
</comment>
<dbReference type="SUPFAM" id="SSF117839">
    <property type="entry name" value="WWE domain"/>
    <property type="match status" value="1"/>
</dbReference>
<dbReference type="FunFam" id="3.90.132.10:FF:000001">
    <property type="entry name" value="leishmanolysin-like peptidase isoform X2"/>
    <property type="match status" value="1"/>
</dbReference>
<evidence type="ECO:0000256" key="16">
    <source>
        <dbReference type="ARBA" id="ARBA00023027"/>
    </source>
</evidence>
<evidence type="ECO:0000256" key="20">
    <source>
        <dbReference type="ARBA" id="ARBA00024347"/>
    </source>
</evidence>
<keyword evidence="24" id="KW-0472">Membrane</keyword>
<dbReference type="CDD" id="cd01439">
    <property type="entry name" value="TCCD_inducible_PARP_like"/>
    <property type="match status" value="1"/>
</dbReference>
<evidence type="ECO:0000256" key="12">
    <source>
        <dbReference type="ARBA" id="ARBA00022723"/>
    </source>
</evidence>
<dbReference type="FunFam" id="2.10.55.10:FF:000001">
    <property type="entry name" value="Leishmanolysin like peptidase"/>
    <property type="match status" value="1"/>
</dbReference>
<dbReference type="GO" id="GO:0003950">
    <property type="term" value="F:NAD+ poly-ADP-ribosyltransferase activity"/>
    <property type="evidence" value="ECO:0007669"/>
    <property type="project" value="UniProtKB-UniRule"/>
</dbReference>
<keyword evidence="24" id="KW-1133">Transmembrane helix</keyword>
<evidence type="ECO:0000259" key="25">
    <source>
        <dbReference type="PROSITE" id="PS51059"/>
    </source>
</evidence>